<protein>
    <submittedName>
        <fullName evidence="1">Uncharacterized protein</fullName>
    </submittedName>
</protein>
<accession>A0ABW0TNC2</accession>
<keyword evidence="2" id="KW-1185">Reference proteome</keyword>
<dbReference type="EMBL" id="JBHSNO010000015">
    <property type="protein sequence ID" value="MFC5590956.1"/>
    <property type="molecule type" value="Genomic_DNA"/>
</dbReference>
<comment type="caution">
    <text evidence="1">The sequence shown here is derived from an EMBL/GenBank/DDBJ whole genome shotgun (WGS) entry which is preliminary data.</text>
</comment>
<evidence type="ECO:0000313" key="2">
    <source>
        <dbReference type="Proteomes" id="UP001596109"/>
    </source>
</evidence>
<dbReference type="RefSeq" id="WP_381438147.1">
    <property type="nucleotide sequence ID" value="NZ_JBHSNO010000015.1"/>
</dbReference>
<proteinExistence type="predicted"/>
<name>A0ABW0TNC2_9BACL</name>
<gene>
    <name evidence="1" type="ORF">ACFPRA_18930</name>
</gene>
<reference evidence="2" key="1">
    <citation type="journal article" date="2019" name="Int. J. Syst. Evol. Microbiol.">
        <title>The Global Catalogue of Microorganisms (GCM) 10K type strain sequencing project: providing services to taxonomists for standard genome sequencing and annotation.</title>
        <authorList>
            <consortium name="The Broad Institute Genomics Platform"/>
            <consortium name="The Broad Institute Genome Sequencing Center for Infectious Disease"/>
            <person name="Wu L."/>
            <person name="Ma J."/>
        </authorList>
    </citation>
    <scope>NUCLEOTIDE SEQUENCE [LARGE SCALE GENOMIC DNA]</scope>
    <source>
        <strain evidence="2">CGMCC 4.1434</strain>
    </source>
</reference>
<dbReference type="Proteomes" id="UP001596109">
    <property type="component" value="Unassembled WGS sequence"/>
</dbReference>
<evidence type="ECO:0000313" key="1">
    <source>
        <dbReference type="EMBL" id="MFC5590956.1"/>
    </source>
</evidence>
<organism evidence="1 2">
    <name type="scientific">Sporosarcina soli</name>
    <dbReference type="NCBI Taxonomy" id="334736"/>
    <lineage>
        <taxon>Bacteria</taxon>
        <taxon>Bacillati</taxon>
        <taxon>Bacillota</taxon>
        <taxon>Bacilli</taxon>
        <taxon>Bacillales</taxon>
        <taxon>Caryophanaceae</taxon>
        <taxon>Sporosarcina</taxon>
    </lineage>
</organism>
<sequence>MGNEFVKTITTRVGWIAEMIVYPGDDELQALAEGAIRILSEERLAKY</sequence>